<proteinExistence type="predicted"/>
<dbReference type="AlphaFoldDB" id="A0A812YC43"/>
<comment type="caution">
    <text evidence="1">The sequence shown here is derived from an EMBL/GenBank/DDBJ whole genome shotgun (WGS) entry which is preliminary data.</text>
</comment>
<dbReference type="EMBL" id="CAJNJA010041323">
    <property type="protein sequence ID" value="CAE7773975.1"/>
    <property type="molecule type" value="Genomic_DNA"/>
</dbReference>
<feature type="non-terminal residue" evidence="1">
    <location>
        <position position="232"/>
    </location>
</feature>
<name>A0A812YC43_9DINO</name>
<keyword evidence="2" id="KW-1185">Reference proteome</keyword>
<dbReference type="OrthoDB" id="407070at2759"/>
<reference evidence="1" key="1">
    <citation type="submission" date="2021-02" db="EMBL/GenBank/DDBJ databases">
        <authorList>
            <person name="Dougan E. K."/>
            <person name="Rhodes N."/>
            <person name="Thang M."/>
            <person name="Chan C."/>
        </authorList>
    </citation>
    <scope>NUCLEOTIDE SEQUENCE</scope>
</reference>
<accession>A0A812YC43</accession>
<dbReference type="Proteomes" id="UP000601435">
    <property type="component" value="Unassembled WGS sequence"/>
</dbReference>
<evidence type="ECO:0000313" key="2">
    <source>
        <dbReference type="Proteomes" id="UP000601435"/>
    </source>
</evidence>
<organism evidence="1 2">
    <name type="scientific">Symbiodinium necroappetens</name>
    <dbReference type="NCBI Taxonomy" id="1628268"/>
    <lineage>
        <taxon>Eukaryota</taxon>
        <taxon>Sar</taxon>
        <taxon>Alveolata</taxon>
        <taxon>Dinophyceae</taxon>
        <taxon>Suessiales</taxon>
        <taxon>Symbiodiniaceae</taxon>
        <taxon>Symbiodinium</taxon>
    </lineage>
</organism>
<protein>
    <submittedName>
        <fullName evidence="1">Uncharacterized protein</fullName>
    </submittedName>
</protein>
<sequence>MPPKGRKAPRADVDKMRDQLSVYSEENVMKKVEERVDSNPELISKAIEVVQMLESCNKYGKLDVIYQKELLSSLYPTWRDWITSVRATKKDFNSLFKLLAGIAPECALPSRSKASICSEVTVGPPWMNKLLEKGCPDETSTANLPQEFWKAYGWWYISEGPNNSGFSITHISGKTKRVPQEMQIFQLELKNPGDLENCQVGEGRIWVNVLSLFLEAEQDTLDMPKLRKEMPR</sequence>
<gene>
    <name evidence="1" type="ORF">SNEC2469_LOCUS22633</name>
</gene>
<evidence type="ECO:0000313" key="1">
    <source>
        <dbReference type="EMBL" id="CAE7773975.1"/>
    </source>
</evidence>